<evidence type="ECO:0000256" key="1">
    <source>
        <dbReference type="SAM" id="MobiDB-lite"/>
    </source>
</evidence>
<sequence>MTHDEYQFTELWSLLVRQRFRPGDSGQERQAERLCRRYAGQTPGAVSRQLRLARQLARDLAASEHVPTGDYADQSHYIRECRKHTGCTPSEWRNVSATFYRCGQDLQTIRVSLANTDRKDHHGTWTQGDGRSHCRQSENENRQDAG</sequence>
<feature type="region of interest" description="Disordered" evidence="1">
    <location>
        <begin position="119"/>
        <end position="146"/>
    </location>
</feature>
<reference evidence="3 4" key="1">
    <citation type="submission" date="2019-04" db="EMBL/GenBank/DDBJ databases">
        <title>Natronospirillum operosus gen. nov., sp. nov., a haloalkaliphilic satellite isolated from decaying biomass of laboratory culture of cyanobacterium Geitlerinema sp. and proposal of Natronospirillaceae fam. nov. and Saccharospirillaceae fam. nov.</title>
        <authorList>
            <person name="Kevbrin V."/>
            <person name="Boltyanskaya Y."/>
            <person name="Koziaeva V."/>
            <person name="Grouzdev D.S."/>
            <person name="Park M."/>
            <person name="Cho J."/>
        </authorList>
    </citation>
    <scope>NUCLEOTIDE SEQUENCE [LARGE SCALE GENOMIC DNA]</scope>
    <source>
        <strain evidence="3 4">G-116</strain>
    </source>
</reference>
<evidence type="ECO:0000313" key="3">
    <source>
        <dbReference type="EMBL" id="TGG90680.1"/>
    </source>
</evidence>
<feature type="compositionally biased region" description="Basic and acidic residues" evidence="1">
    <location>
        <begin position="130"/>
        <end position="146"/>
    </location>
</feature>
<gene>
    <name evidence="3" type="ORF">E4656_18040</name>
</gene>
<dbReference type="PROSITE" id="PS01124">
    <property type="entry name" value="HTH_ARAC_FAMILY_2"/>
    <property type="match status" value="1"/>
</dbReference>
<dbReference type="EMBL" id="SRMF01000012">
    <property type="protein sequence ID" value="TGG90680.1"/>
    <property type="molecule type" value="Genomic_DNA"/>
</dbReference>
<comment type="caution">
    <text evidence="3">The sequence shown here is derived from an EMBL/GenBank/DDBJ whole genome shotgun (WGS) entry which is preliminary data.</text>
</comment>
<organism evidence="3 4">
    <name type="scientific">Natronospirillum operosum</name>
    <dbReference type="NCBI Taxonomy" id="2759953"/>
    <lineage>
        <taxon>Bacteria</taxon>
        <taxon>Pseudomonadati</taxon>
        <taxon>Pseudomonadota</taxon>
        <taxon>Gammaproteobacteria</taxon>
        <taxon>Oceanospirillales</taxon>
        <taxon>Natronospirillaceae</taxon>
        <taxon>Natronospirillum</taxon>
    </lineage>
</organism>
<dbReference type="Proteomes" id="UP000297475">
    <property type="component" value="Unassembled WGS sequence"/>
</dbReference>
<dbReference type="GO" id="GO:0003700">
    <property type="term" value="F:DNA-binding transcription factor activity"/>
    <property type="evidence" value="ECO:0007669"/>
    <property type="project" value="InterPro"/>
</dbReference>
<dbReference type="Gene3D" id="1.10.10.60">
    <property type="entry name" value="Homeodomain-like"/>
    <property type="match status" value="1"/>
</dbReference>
<feature type="domain" description="HTH araC/xylS-type" evidence="2">
    <location>
        <begin position="71"/>
        <end position="95"/>
    </location>
</feature>
<dbReference type="AlphaFoldDB" id="A0A4Z0WAJ2"/>
<dbReference type="InterPro" id="IPR018060">
    <property type="entry name" value="HTH_AraC"/>
</dbReference>
<evidence type="ECO:0000313" key="4">
    <source>
        <dbReference type="Proteomes" id="UP000297475"/>
    </source>
</evidence>
<evidence type="ECO:0000259" key="2">
    <source>
        <dbReference type="PROSITE" id="PS01124"/>
    </source>
</evidence>
<name>A0A4Z0WAJ2_9GAMM</name>
<dbReference type="Pfam" id="PF12833">
    <property type="entry name" value="HTH_18"/>
    <property type="match status" value="1"/>
</dbReference>
<dbReference type="OrthoDB" id="323290at2"/>
<accession>A0A4Z0WAJ2</accession>
<dbReference type="SMART" id="SM00342">
    <property type="entry name" value="HTH_ARAC"/>
    <property type="match status" value="1"/>
</dbReference>
<protein>
    <submittedName>
        <fullName evidence="3">Helix-turn-helix domain-containing protein</fullName>
    </submittedName>
</protein>
<proteinExistence type="predicted"/>
<dbReference type="GO" id="GO:0043565">
    <property type="term" value="F:sequence-specific DNA binding"/>
    <property type="evidence" value="ECO:0007669"/>
    <property type="project" value="InterPro"/>
</dbReference>
<keyword evidence="4" id="KW-1185">Reference proteome</keyword>